<evidence type="ECO:0000256" key="1">
    <source>
        <dbReference type="SAM" id="MobiDB-lite"/>
    </source>
</evidence>
<dbReference type="RefSeq" id="WP_068103759.1">
    <property type="nucleotide sequence ID" value="NZ_JABUKE010000008.1"/>
</dbReference>
<feature type="compositionally biased region" description="Low complexity" evidence="1">
    <location>
        <begin position="82"/>
        <end position="91"/>
    </location>
</feature>
<evidence type="ECO:0000313" key="2">
    <source>
        <dbReference type="EMBL" id="MBY6321248.1"/>
    </source>
</evidence>
<reference evidence="2 3" key="1">
    <citation type="submission" date="2020-06" db="EMBL/GenBank/DDBJ databases">
        <title>Taxonomy, biology and ecology of Rhodococcus bacteria occurring in California pistachio and other woody hosts as revealed by genome sequence analyses.</title>
        <authorList>
            <person name="Gai Y."/>
            <person name="Riely B."/>
        </authorList>
    </citation>
    <scope>NUCLEOTIDE SEQUENCE [LARGE SCALE GENOMIC DNA]</scope>
    <source>
        <strain evidence="2 3">BP-284</strain>
    </source>
</reference>
<feature type="compositionally biased region" description="Polar residues" evidence="1">
    <location>
        <begin position="67"/>
        <end position="77"/>
    </location>
</feature>
<comment type="caution">
    <text evidence="2">The sequence shown here is derived from an EMBL/GenBank/DDBJ whole genome shotgun (WGS) entry which is preliminary data.</text>
</comment>
<keyword evidence="3" id="KW-1185">Reference proteome</keyword>
<protein>
    <recommendedName>
        <fullName evidence="4">Insoluble domain protein</fullName>
    </recommendedName>
</protein>
<accession>A0ABS7NUG5</accession>
<feature type="region of interest" description="Disordered" evidence="1">
    <location>
        <begin position="1"/>
        <end position="114"/>
    </location>
</feature>
<evidence type="ECO:0000313" key="3">
    <source>
        <dbReference type="Proteomes" id="UP001520140"/>
    </source>
</evidence>
<feature type="compositionally biased region" description="Polar residues" evidence="1">
    <location>
        <begin position="23"/>
        <end position="42"/>
    </location>
</feature>
<feature type="compositionally biased region" description="Pro residues" evidence="1">
    <location>
        <begin position="92"/>
        <end position="109"/>
    </location>
</feature>
<dbReference type="Proteomes" id="UP001520140">
    <property type="component" value="Unassembled WGS sequence"/>
</dbReference>
<evidence type="ECO:0008006" key="4">
    <source>
        <dbReference type="Google" id="ProtNLM"/>
    </source>
</evidence>
<dbReference type="EMBL" id="JABUKG010000009">
    <property type="protein sequence ID" value="MBY6321248.1"/>
    <property type="molecule type" value="Genomic_DNA"/>
</dbReference>
<organism evidence="2 3">
    <name type="scientific">Rhodococcoides kroppenstedtii</name>
    <dbReference type="NCBI Taxonomy" id="293050"/>
    <lineage>
        <taxon>Bacteria</taxon>
        <taxon>Bacillati</taxon>
        <taxon>Actinomycetota</taxon>
        <taxon>Actinomycetes</taxon>
        <taxon>Mycobacteriales</taxon>
        <taxon>Nocardiaceae</taxon>
        <taxon>Rhodococcoides</taxon>
    </lineage>
</organism>
<name>A0ABS7NUG5_9NOCA</name>
<gene>
    <name evidence="2" type="ORF">HQ605_10465</name>
</gene>
<sequence>MLASGGYGGTAHAAPQDFVTAPDTAQSGTTNATPVPAPTSQREFLPGFTPSPQVQQSQWRSYDDYQSGRQQSSTTTAPICYAPAPQQSAPAAPAPFVPPTPPTPPPPPTVQRTVISPIDAPEGTILIGSQAVARPDFIDARTAEQFNNSASALQADGANALVNAGLVDAPQADRVAAGAATGIVVGGAIGAAALGIPATAVGAVGGGLVGLGIGSATVPFVWWAPGIGWVFGPGVGAAIGAGVGAAALGVPAAVVGAGIGGAIGGAIGATALGGEQTTITESAPAAAAPAAEPAPVWTPPQDLAPVVDSAPAYVEQARTAVAEQPGGAAVLGAVDTAVADAAPVIEQGTAALNAALASLGVAV</sequence>
<proteinExistence type="predicted"/>
<feature type="compositionally biased region" description="Polar residues" evidence="1">
    <location>
        <begin position="50"/>
        <end position="60"/>
    </location>
</feature>